<dbReference type="RefSeq" id="XP_055875002.1">
    <property type="nucleotide sequence ID" value="XM_056019027.1"/>
</dbReference>
<dbReference type="AlphaFoldDB" id="A0A9W2ZJB8"/>
<comment type="catalytic activity">
    <reaction evidence="11">
        <text>a medium-chain fatty acid + ATP + CoA = a medium-chain fatty acyl-CoA + AMP + diphosphate</text>
        <dbReference type="Rhea" id="RHEA:48340"/>
        <dbReference type="ChEBI" id="CHEBI:30616"/>
        <dbReference type="ChEBI" id="CHEBI:33019"/>
        <dbReference type="ChEBI" id="CHEBI:57287"/>
        <dbReference type="ChEBI" id="CHEBI:59558"/>
        <dbReference type="ChEBI" id="CHEBI:90546"/>
        <dbReference type="ChEBI" id="CHEBI:456215"/>
        <dbReference type="EC" id="6.2.1.2"/>
    </reaction>
    <physiologicalReaction direction="left-to-right" evidence="11">
        <dbReference type="Rhea" id="RHEA:48341"/>
    </physiologicalReaction>
</comment>
<organism evidence="14 16">
    <name type="scientific">Biomphalaria glabrata</name>
    <name type="common">Bloodfluke planorb</name>
    <name type="synonym">Freshwater snail</name>
    <dbReference type="NCBI Taxonomy" id="6526"/>
    <lineage>
        <taxon>Eukaryota</taxon>
        <taxon>Metazoa</taxon>
        <taxon>Spiralia</taxon>
        <taxon>Lophotrochozoa</taxon>
        <taxon>Mollusca</taxon>
        <taxon>Gastropoda</taxon>
        <taxon>Heterobranchia</taxon>
        <taxon>Euthyneura</taxon>
        <taxon>Panpulmonata</taxon>
        <taxon>Hygrophila</taxon>
        <taxon>Lymnaeoidea</taxon>
        <taxon>Planorbidae</taxon>
        <taxon>Biomphalaria</taxon>
    </lineage>
</organism>
<evidence type="ECO:0000256" key="1">
    <source>
        <dbReference type="ARBA" id="ARBA00004173"/>
    </source>
</evidence>
<dbReference type="RefSeq" id="XP_055875009.1">
    <property type="nucleotide sequence ID" value="XM_056019034.1"/>
</dbReference>
<dbReference type="PANTHER" id="PTHR43605">
    <property type="entry name" value="ACYL-COENZYME A SYNTHETASE"/>
    <property type="match status" value="1"/>
</dbReference>
<keyword evidence="9" id="KW-0496">Mitochondrion</keyword>
<dbReference type="PROSITE" id="PS00455">
    <property type="entry name" value="AMP_BINDING"/>
    <property type="match status" value="1"/>
</dbReference>
<comment type="subcellular location">
    <subcellularLocation>
        <location evidence="1">Mitochondrion</location>
    </subcellularLocation>
</comment>
<evidence type="ECO:0000256" key="3">
    <source>
        <dbReference type="ARBA" id="ARBA00022598"/>
    </source>
</evidence>
<comment type="similarity">
    <text evidence="2">Belongs to the ATP-dependent AMP-binding enzyme family.</text>
</comment>
<dbReference type="GO" id="GO:0005759">
    <property type="term" value="C:mitochondrial matrix"/>
    <property type="evidence" value="ECO:0007669"/>
    <property type="project" value="TreeGrafter"/>
</dbReference>
<dbReference type="Pfam" id="PF00501">
    <property type="entry name" value="AMP-binding"/>
    <property type="match status" value="1"/>
</dbReference>
<evidence type="ECO:0000313" key="20">
    <source>
        <dbReference type="RefSeq" id="XP_055875007.1"/>
    </source>
</evidence>
<evidence type="ECO:0000313" key="14">
    <source>
        <dbReference type="Proteomes" id="UP001165740"/>
    </source>
</evidence>
<dbReference type="FunFam" id="3.30.300.30:FF:000005">
    <property type="entry name" value="Acyl-coenzyme A synthetase ACSM5, mitochondrial"/>
    <property type="match status" value="1"/>
</dbReference>
<gene>
    <name evidence="15 16 17 18 19 20 21 22" type="primary">LOC106060640</name>
</gene>
<dbReference type="GO" id="GO:0004321">
    <property type="term" value="F:fatty-acyl-CoA synthase activity"/>
    <property type="evidence" value="ECO:0007669"/>
    <property type="project" value="TreeGrafter"/>
</dbReference>
<dbReference type="EC" id="6.2.1.2" evidence="10"/>
<evidence type="ECO:0000313" key="16">
    <source>
        <dbReference type="RefSeq" id="XP_055875003.1"/>
    </source>
</evidence>
<dbReference type="RefSeq" id="XP_055875006.1">
    <property type="nucleotide sequence ID" value="XM_056019031.1"/>
</dbReference>
<dbReference type="Gene3D" id="3.40.50.12780">
    <property type="entry name" value="N-terminal domain of ligase-like"/>
    <property type="match status" value="1"/>
</dbReference>
<keyword evidence="3" id="KW-0436">Ligase</keyword>
<reference evidence="15 16" key="1">
    <citation type="submission" date="2025-04" db="UniProtKB">
        <authorList>
            <consortium name="RefSeq"/>
        </authorList>
    </citation>
    <scope>IDENTIFICATION</scope>
</reference>
<keyword evidence="7" id="KW-0460">Magnesium</keyword>
<dbReference type="InterPro" id="IPR045851">
    <property type="entry name" value="AMP-bd_C_sf"/>
</dbReference>
<evidence type="ECO:0000256" key="10">
    <source>
        <dbReference type="ARBA" id="ARBA00039009"/>
    </source>
</evidence>
<evidence type="ECO:0000313" key="17">
    <source>
        <dbReference type="RefSeq" id="XP_055875004.1"/>
    </source>
</evidence>
<dbReference type="GO" id="GO:0031956">
    <property type="term" value="F:medium-chain fatty acid-CoA ligase activity"/>
    <property type="evidence" value="ECO:0007669"/>
    <property type="project" value="UniProtKB-EC"/>
</dbReference>
<keyword evidence="5" id="KW-0547">Nucleotide-binding</keyword>
<keyword evidence="6" id="KW-0067">ATP-binding</keyword>
<proteinExistence type="inferred from homology"/>
<evidence type="ECO:0000259" key="12">
    <source>
        <dbReference type="Pfam" id="PF00501"/>
    </source>
</evidence>
<evidence type="ECO:0000256" key="6">
    <source>
        <dbReference type="ARBA" id="ARBA00022840"/>
    </source>
</evidence>
<evidence type="ECO:0000256" key="7">
    <source>
        <dbReference type="ARBA" id="ARBA00022842"/>
    </source>
</evidence>
<evidence type="ECO:0000313" key="22">
    <source>
        <dbReference type="RefSeq" id="XP_055875009.1"/>
    </source>
</evidence>
<dbReference type="InterPro" id="IPR000873">
    <property type="entry name" value="AMP-dep_synth/lig_dom"/>
</dbReference>
<dbReference type="RefSeq" id="XP_055875005.1">
    <property type="nucleotide sequence ID" value="XM_056019030.1"/>
</dbReference>
<evidence type="ECO:0000256" key="9">
    <source>
        <dbReference type="ARBA" id="ARBA00023128"/>
    </source>
</evidence>
<feature type="domain" description="AMP-dependent synthetase/ligase" evidence="12">
    <location>
        <begin position="102"/>
        <end position="441"/>
    </location>
</feature>
<dbReference type="InterPro" id="IPR020845">
    <property type="entry name" value="AMP-binding_CS"/>
</dbReference>
<dbReference type="GO" id="GO:0006637">
    <property type="term" value="P:acyl-CoA metabolic process"/>
    <property type="evidence" value="ECO:0007669"/>
    <property type="project" value="TreeGrafter"/>
</dbReference>
<dbReference type="GO" id="GO:0046872">
    <property type="term" value="F:metal ion binding"/>
    <property type="evidence" value="ECO:0007669"/>
    <property type="project" value="UniProtKB-KW"/>
</dbReference>
<sequence>MTSVSICGRYRVFRFIAAHKFSRDFLTFEKSLLGCHSFKFIHLPIKGHTFTNYELERKNYNLRPPKNFNFARDFIDQWARAEYNGLRSTVNPAFWLVDEKNKKEIKLSFQQLSSLSQKVANALTGGCSLKRQDKVIVILPKIPEWWIIFLACVRADLTICPGTTMLRAHDIKHRLKMSGAKCIITTPELVPYVDEAAENAVLLKYKILVGNKNETRPGWTHYGTLVEKASNEFECADTRASDPMMLFFTSGTTGTPKMAEHSHGSYGLGHITTARYMLMINSSSVLWNLSDTGWAKSAWSSFFAPWIMGSCVFVHNVHKFDPLHISQVLTDYPVTHFCCSPTGLRIYLGQYSQTLKPKALRHCVGAGEPVNPELMELWKKVTGLNLHEGYGQTETTLVCCRNDYIPYKLGSMGKSSPDLVVGIINDEGKIVEPCTEGNIAILTKPARPLGLFNQYLNDPVRTAASFLGDWYLTGDMGYMDEENFVFFVGRGDDVINSAGYRIGPFEVESALLEHPAVLESAVVSSPDETRGEVVKAFVVVKPEYRHIHADKLTVDLQDLVKRTTAPYKYPRKIEFVTDLPKTVSGKIRRVELRNKEWQHLRE</sequence>
<name>A0A9W2ZJB8_BIOGL</name>
<dbReference type="Pfam" id="PF13193">
    <property type="entry name" value="AMP-binding_C"/>
    <property type="match status" value="1"/>
</dbReference>
<feature type="domain" description="AMP-binding enzyme C-terminal" evidence="13">
    <location>
        <begin position="506"/>
        <end position="586"/>
    </location>
</feature>
<dbReference type="InterPro" id="IPR051087">
    <property type="entry name" value="Mitochondrial_ACSM"/>
</dbReference>
<keyword evidence="14" id="KW-1185">Reference proteome</keyword>
<evidence type="ECO:0000256" key="11">
    <source>
        <dbReference type="ARBA" id="ARBA00048477"/>
    </source>
</evidence>
<dbReference type="PANTHER" id="PTHR43605:SF10">
    <property type="entry name" value="ACYL-COA SYNTHETASE MEDIUM CHAIN FAMILY MEMBER 3"/>
    <property type="match status" value="1"/>
</dbReference>
<dbReference type="Gene3D" id="3.30.300.30">
    <property type="match status" value="1"/>
</dbReference>
<evidence type="ECO:0000256" key="2">
    <source>
        <dbReference type="ARBA" id="ARBA00006432"/>
    </source>
</evidence>
<dbReference type="FunFam" id="3.40.50.12780:FF:000007">
    <property type="entry name" value="Acyl-coenzyme A synthetase ACSM2A, mitochondrial"/>
    <property type="match status" value="1"/>
</dbReference>
<dbReference type="OrthoDB" id="6614653at2759"/>
<protein>
    <recommendedName>
        <fullName evidence="10">medium-chain acyl-CoA ligase</fullName>
        <ecNumber evidence="10">6.2.1.2</ecNumber>
    </recommendedName>
</protein>
<dbReference type="RefSeq" id="XP_055875004.1">
    <property type="nucleotide sequence ID" value="XM_056019029.1"/>
</dbReference>
<dbReference type="RefSeq" id="XP_055875003.1">
    <property type="nucleotide sequence ID" value="XM_056019028.1"/>
</dbReference>
<dbReference type="InterPro" id="IPR042099">
    <property type="entry name" value="ANL_N_sf"/>
</dbReference>
<keyword evidence="8" id="KW-0443">Lipid metabolism</keyword>
<dbReference type="RefSeq" id="XP_055875008.1">
    <property type="nucleotide sequence ID" value="XM_056019033.1"/>
</dbReference>
<evidence type="ECO:0000256" key="5">
    <source>
        <dbReference type="ARBA" id="ARBA00022741"/>
    </source>
</evidence>
<accession>A0A9W2ZJB8</accession>
<dbReference type="GeneID" id="106060640"/>
<dbReference type="GO" id="GO:0006633">
    <property type="term" value="P:fatty acid biosynthetic process"/>
    <property type="evidence" value="ECO:0007669"/>
    <property type="project" value="TreeGrafter"/>
</dbReference>
<dbReference type="Proteomes" id="UP001165740">
    <property type="component" value="Chromosome 2"/>
</dbReference>
<evidence type="ECO:0000259" key="13">
    <source>
        <dbReference type="Pfam" id="PF13193"/>
    </source>
</evidence>
<dbReference type="GO" id="GO:0005524">
    <property type="term" value="F:ATP binding"/>
    <property type="evidence" value="ECO:0007669"/>
    <property type="project" value="UniProtKB-KW"/>
</dbReference>
<evidence type="ECO:0000313" key="18">
    <source>
        <dbReference type="RefSeq" id="XP_055875005.1"/>
    </source>
</evidence>
<evidence type="ECO:0000313" key="19">
    <source>
        <dbReference type="RefSeq" id="XP_055875006.1"/>
    </source>
</evidence>
<dbReference type="OMA" id="HAWSNLF"/>
<dbReference type="InterPro" id="IPR025110">
    <property type="entry name" value="AMP-bd_C"/>
</dbReference>
<evidence type="ECO:0000313" key="15">
    <source>
        <dbReference type="RefSeq" id="XP_055875002.1"/>
    </source>
</evidence>
<dbReference type="RefSeq" id="XP_055875007.1">
    <property type="nucleotide sequence ID" value="XM_056019032.1"/>
</dbReference>
<evidence type="ECO:0000256" key="4">
    <source>
        <dbReference type="ARBA" id="ARBA00022723"/>
    </source>
</evidence>
<evidence type="ECO:0000256" key="8">
    <source>
        <dbReference type="ARBA" id="ARBA00023098"/>
    </source>
</evidence>
<keyword evidence="4" id="KW-0479">Metal-binding</keyword>
<dbReference type="SUPFAM" id="SSF56801">
    <property type="entry name" value="Acetyl-CoA synthetase-like"/>
    <property type="match status" value="1"/>
</dbReference>
<evidence type="ECO:0000313" key="21">
    <source>
        <dbReference type="RefSeq" id="XP_055875008.1"/>
    </source>
</evidence>